<evidence type="ECO:0000313" key="2">
    <source>
        <dbReference type="Proteomes" id="UP000018211"/>
    </source>
</evidence>
<sequence length="107" mass="11927">MKIRSSVSADISQHVIWVNSSDLVSTVKAVKIHEILINDFGYTDALMLEENRTGSGASIAVCDNNVTVRQMRSDYSDAKKQELKTVTTDKHNALAAEFLEHLYSNLK</sequence>
<dbReference type="AlphaFoldDB" id="A0AAV2VI54"/>
<proteinExistence type="predicted"/>
<comment type="caution">
    <text evidence="1">The sequence shown here is derived from an EMBL/GenBank/DDBJ whole genome shotgun (WGS) entry which is preliminary data.</text>
</comment>
<dbReference type="Proteomes" id="UP000018211">
    <property type="component" value="Unassembled WGS sequence"/>
</dbReference>
<reference evidence="1 2" key="1">
    <citation type="journal article" date="2013" name="ISME J.">
        <title>Comparative genomics of pathogenic lineages of Vibrio nigripulchritudo identifies virulence-associated traits.</title>
        <authorList>
            <person name="Goudenege D."/>
            <person name="Labreuche Y."/>
            <person name="Krin E."/>
            <person name="Ansquer D."/>
            <person name="Mangenot S."/>
            <person name="Calteau A."/>
            <person name="Medigue C."/>
            <person name="Mazel D."/>
            <person name="Polz M.F."/>
            <person name="Le Roux F."/>
        </authorList>
    </citation>
    <scope>NUCLEOTIDE SEQUENCE [LARGE SCALE GENOMIC DNA]</scope>
    <source>
        <strain evidence="1 2">SOn1</strain>
    </source>
</reference>
<name>A0AAV2VI54_9VIBR</name>
<organism evidence="1 2">
    <name type="scientific">Vibrio nigripulchritudo SOn1</name>
    <dbReference type="NCBI Taxonomy" id="1238450"/>
    <lineage>
        <taxon>Bacteria</taxon>
        <taxon>Pseudomonadati</taxon>
        <taxon>Pseudomonadota</taxon>
        <taxon>Gammaproteobacteria</taxon>
        <taxon>Vibrionales</taxon>
        <taxon>Vibrionaceae</taxon>
        <taxon>Vibrio</taxon>
    </lineage>
</organism>
<dbReference type="RefSeq" id="WP_022610142.1">
    <property type="nucleotide sequence ID" value="NZ_LK391965.1"/>
</dbReference>
<protein>
    <submittedName>
        <fullName evidence="1">Uncharacterized protein</fullName>
    </submittedName>
</protein>
<dbReference type="EMBL" id="CAOF01000008">
    <property type="protein sequence ID" value="CCO44211.1"/>
    <property type="molecule type" value="Genomic_DNA"/>
</dbReference>
<accession>A0AAV2VI54</accession>
<evidence type="ECO:0000313" key="1">
    <source>
        <dbReference type="EMBL" id="CCO44211.1"/>
    </source>
</evidence>
<gene>
    <name evidence="1" type="ORF">VIBNISOn1_1050037</name>
</gene>